<dbReference type="AlphaFoldDB" id="A0A1I1AFY5"/>
<reference evidence="3 4" key="1">
    <citation type="submission" date="2016-10" db="EMBL/GenBank/DDBJ databases">
        <authorList>
            <person name="de Groot N.N."/>
        </authorList>
    </citation>
    <scope>NUCLEOTIDE SEQUENCE [LARGE SCALE GENOMIC DNA]</scope>
    <source>
        <strain evidence="3 4">CGMCC 4.6945</strain>
    </source>
</reference>
<evidence type="ECO:0008006" key="5">
    <source>
        <dbReference type="Google" id="ProtNLM"/>
    </source>
</evidence>
<dbReference type="InterPro" id="IPR014544">
    <property type="entry name" value="UCP028408"/>
</dbReference>
<sequence>MRDRARAAFRRHGARWAVAQAVPAAVGDADGDGVGGRSEAVLDVPLHPPTERAALADPGAAVAWVAAWRDPGMTGDVTIRWEVRAWSGLGRQEVPVRVRFGDAATVAAAAGTTEEWHRLVTRCEGLVQRWGRSSLLAEAMRRHAPVLGELPDEELARLVAVVDWFVDHPRSGLLVRQVPVPGVHTKWVETHRGIVTGLVAARTGSSDLGLVEPAPLVRVRVLDPTLRPGGLHDLATDLAGLARLALPVRRVVLVENLACLQPLPDAPGVVAVHGSGYAVDRLRDVPWLADAPVTYWGDLDSHGFSILDRVRAHLPHVDSVLMDLSTLRAHRDLCVPEPIPATGELTRLTPAEAAARDELAVLGHVRLEQERLPWPDCLRALRLDPGR</sequence>
<feature type="domain" description="DUF3322" evidence="2">
    <location>
        <begin position="35"/>
        <end position="199"/>
    </location>
</feature>
<evidence type="ECO:0000313" key="3">
    <source>
        <dbReference type="EMBL" id="SFB36945.1"/>
    </source>
</evidence>
<evidence type="ECO:0000259" key="2">
    <source>
        <dbReference type="Pfam" id="PF11795"/>
    </source>
</evidence>
<dbReference type="Pfam" id="PF09983">
    <property type="entry name" value="JetD_C"/>
    <property type="match status" value="1"/>
</dbReference>
<evidence type="ECO:0000313" key="4">
    <source>
        <dbReference type="Proteomes" id="UP000199012"/>
    </source>
</evidence>
<accession>A0A1I1AFY5</accession>
<feature type="domain" description="Wadjet protein JetD C-terminal" evidence="1">
    <location>
        <begin position="209"/>
        <end position="378"/>
    </location>
</feature>
<organism evidence="3 4">
    <name type="scientific">Cellulomonas marina</name>
    <dbReference type="NCBI Taxonomy" id="988821"/>
    <lineage>
        <taxon>Bacteria</taxon>
        <taxon>Bacillati</taxon>
        <taxon>Actinomycetota</taxon>
        <taxon>Actinomycetes</taxon>
        <taxon>Micrococcales</taxon>
        <taxon>Cellulomonadaceae</taxon>
        <taxon>Cellulomonas</taxon>
    </lineage>
</organism>
<dbReference type="Pfam" id="PF11795">
    <property type="entry name" value="DUF3322"/>
    <property type="match status" value="1"/>
</dbReference>
<name>A0A1I1AFY5_9CELL</name>
<dbReference type="Proteomes" id="UP000199012">
    <property type="component" value="Unassembled WGS sequence"/>
</dbReference>
<gene>
    <name evidence="3" type="ORF">SAMN05421867_11816</name>
</gene>
<dbReference type="PIRSF" id="PIRSF028408">
    <property type="entry name" value="UCP028408"/>
    <property type="match status" value="1"/>
</dbReference>
<proteinExistence type="predicted"/>
<dbReference type="RefSeq" id="WP_090034472.1">
    <property type="nucleotide sequence ID" value="NZ_BONM01000028.1"/>
</dbReference>
<protein>
    <recommendedName>
        <fullName evidence="5">Wadjet protein JetD C-terminal domain-containing protein</fullName>
    </recommendedName>
</protein>
<keyword evidence="4" id="KW-1185">Reference proteome</keyword>
<dbReference type="STRING" id="988821.SAMN05421867_11816"/>
<dbReference type="InterPro" id="IPR024534">
    <property type="entry name" value="JetD_C"/>
</dbReference>
<dbReference type="EMBL" id="FOKA01000018">
    <property type="protein sequence ID" value="SFB36945.1"/>
    <property type="molecule type" value="Genomic_DNA"/>
</dbReference>
<dbReference type="InterPro" id="IPR024537">
    <property type="entry name" value="DUF3322"/>
</dbReference>
<evidence type="ECO:0000259" key="1">
    <source>
        <dbReference type="Pfam" id="PF09983"/>
    </source>
</evidence>